<dbReference type="Gene3D" id="3.30.1330.60">
    <property type="entry name" value="OmpA-like domain"/>
    <property type="match status" value="1"/>
</dbReference>
<dbReference type="InterPro" id="IPR028974">
    <property type="entry name" value="TSP_type-3_rpt"/>
</dbReference>
<evidence type="ECO:0000256" key="3">
    <source>
        <dbReference type="ARBA" id="ARBA00023136"/>
    </source>
</evidence>
<reference evidence="8 9" key="1">
    <citation type="submission" date="2016-01" db="EMBL/GenBank/DDBJ databases">
        <title>Genome sequencing of Roseivirga spongicola UST030701-084.</title>
        <authorList>
            <person name="Selvaratnam C."/>
            <person name="Thevarajoo S."/>
            <person name="Goh K.M."/>
            <person name="Ee R."/>
            <person name="Chan K.-G."/>
            <person name="Chong C.S."/>
        </authorList>
    </citation>
    <scope>NUCLEOTIDE SEQUENCE [LARGE SCALE GENOMIC DNA]</scope>
    <source>
        <strain evidence="8 9">UST030701-084</strain>
    </source>
</reference>
<dbReference type="Pfam" id="PF00691">
    <property type="entry name" value="OmpA"/>
    <property type="match status" value="1"/>
</dbReference>
<evidence type="ECO:0000313" key="9">
    <source>
        <dbReference type="Proteomes" id="UP000075606"/>
    </source>
</evidence>
<protein>
    <recommendedName>
        <fullName evidence="7">OmpA-like domain-containing protein</fullName>
    </recommendedName>
</protein>
<evidence type="ECO:0000256" key="1">
    <source>
        <dbReference type="ARBA" id="ARBA00004442"/>
    </source>
</evidence>
<dbReference type="InterPro" id="IPR036737">
    <property type="entry name" value="OmpA-like_sf"/>
</dbReference>
<evidence type="ECO:0000256" key="4">
    <source>
        <dbReference type="ARBA" id="ARBA00023237"/>
    </source>
</evidence>
<dbReference type="InterPro" id="IPR006664">
    <property type="entry name" value="OMP_bac"/>
</dbReference>
<keyword evidence="3 5" id="KW-0472">Membrane</keyword>
<keyword evidence="2" id="KW-0732">Signal</keyword>
<dbReference type="InterPro" id="IPR003367">
    <property type="entry name" value="Thrombospondin_3-like_rpt"/>
</dbReference>
<evidence type="ECO:0000256" key="6">
    <source>
        <dbReference type="SAM" id="MobiDB-lite"/>
    </source>
</evidence>
<dbReference type="SUPFAM" id="SSF103647">
    <property type="entry name" value="TSP type-3 repeat"/>
    <property type="match status" value="1"/>
</dbReference>
<gene>
    <name evidence="8" type="ORF">AWW68_05535</name>
</gene>
<organism evidence="8 9">
    <name type="scientific">Roseivirga spongicola</name>
    <dbReference type="NCBI Taxonomy" id="333140"/>
    <lineage>
        <taxon>Bacteria</taxon>
        <taxon>Pseudomonadati</taxon>
        <taxon>Bacteroidota</taxon>
        <taxon>Cytophagia</taxon>
        <taxon>Cytophagales</taxon>
        <taxon>Roseivirgaceae</taxon>
        <taxon>Roseivirga</taxon>
    </lineage>
</organism>
<sequence length="411" mass="45221">MGQTSWDRVRYEVGATNMGLELRYNDGLYNFSDVENFGVKVGAHYYINPSLNTSLTYSRGKLKHENEFRGTVQDAVLRLTYKFNNGYIMKEDAVFAPFLSSGFGVTHLQDQEFFFSEFEGSHAMVPFVAGFNLRVNDKTDILTQAAFNNSIDDTYNYIQYNVGVKFSLKRDKDSDGDGVIDRKDQCPDVAGPSTNNGCPLDDDDNDGVPNLYDACPTVPGTIDGCPDADGDQVPDKYDACPMTAGSPETGGCPDADGDGVIDSQDPCPETYGTMNGCTMEQFNNMSPDSEGSVKVKLLEAAENILFELDKSTLTEGSYEPLNDIVKVLKANPEIKLDINGHADSTGSAEYNLALSRERANTVKQYFIKQGISANRLMSEGYGERAPRTDNTTSGERALNRRVDIDFVISNK</sequence>
<feature type="domain" description="OmpA-like" evidence="7">
    <location>
        <begin position="293"/>
        <end position="410"/>
    </location>
</feature>
<accession>A0A150XHM4</accession>
<dbReference type="STRING" id="333140.AWW68_05535"/>
<comment type="caution">
    <text evidence="8">The sequence shown here is derived from an EMBL/GenBank/DDBJ whole genome shotgun (WGS) entry which is preliminary data.</text>
</comment>
<keyword evidence="9" id="KW-1185">Reference proteome</keyword>
<dbReference type="PANTHER" id="PTHR30329">
    <property type="entry name" value="STATOR ELEMENT OF FLAGELLAR MOTOR COMPLEX"/>
    <property type="match status" value="1"/>
</dbReference>
<dbReference type="SUPFAM" id="SSF103088">
    <property type="entry name" value="OmpA-like"/>
    <property type="match status" value="1"/>
</dbReference>
<feature type="compositionally biased region" description="Basic and acidic residues" evidence="6">
    <location>
        <begin position="173"/>
        <end position="186"/>
    </location>
</feature>
<dbReference type="InterPro" id="IPR006665">
    <property type="entry name" value="OmpA-like"/>
</dbReference>
<evidence type="ECO:0000256" key="5">
    <source>
        <dbReference type="PROSITE-ProRule" id="PRU00473"/>
    </source>
</evidence>
<name>A0A150XHM4_9BACT</name>
<dbReference type="Gene3D" id="4.10.1080.10">
    <property type="entry name" value="TSP type-3 repeat"/>
    <property type="match status" value="1"/>
</dbReference>
<dbReference type="Proteomes" id="UP000075606">
    <property type="component" value="Unassembled WGS sequence"/>
</dbReference>
<keyword evidence="4" id="KW-0998">Cell outer membrane</keyword>
<dbReference type="EMBL" id="LRPC01000001">
    <property type="protein sequence ID" value="KYG78228.1"/>
    <property type="molecule type" value="Genomic_DNA"/>
</dbReference>
<feature type="region of interest" description="Disordered" evidence="6">
    <location>
        <begin position="173"/>
        <end position="200"/>
    </location>
</feature>
<comment type="subcellular location">
    <subcellularLocation>
        <location evidence="1">Cell outer membrane</location>
    </subcellularLocation>
</comment>
<proteinExistence type="predicted"/>
<dbReference type="Pfam" id="PF02412">
    <property type="entry name" value="TSP_3"/>
    <property type="match status" value="3"/>
</dbReference>
<dbReference type="AlphaFoldDB" id="A0A150XHM4"/>
<dbReference type="PANTHER" id="PTHR30329:SF21">
    <property type="entry name" value="LIPOPROTEIN YIAD-RELATED"/>
    <property type="match status" value="1"/>
</dbReference>
<evidence type="ECO:0000256" key="2">
    <source>
        <dbReference type="ARBA" id="ARBA00022729"/>
    </source>
</evidence>
<dbReference type="GO" id="GO:0007155">
    <property type="term" value="P:cell adhesion"/>
    <property type="evidence" value="ECO:0007669"/>
    <property type="project" value="InterPro"/>
</dbReference>
<dbReference type="GO" id="GO:0009279">
    <property type="term" value="C:cell outer membrane"/>
    <property type="evidence" value="ECO:0007669"/>
    <property type="project" value="UniProtKB-SubCell"/>
</dbReference>
<dbReference type="PRINTS" id="PR01021">
    <property type="entry name" value="OMPADOMAIN"/>
</dbReference>
<dbReference type="InterPro" id="IPR050330">
    <property type="entry name" value="Bact_OuterMem_StrucFunc"/>
</dbReference>
<evidence type="ECO:0000313" key="8">
    <source>
        <dbReference type="EMBL" id="KYG78228.1"/>
    </source>
</evidence>
<dbReference type="CDD" id="cd07185">
    <property type="entry name" value="OmpA_C-like"/>
    <property type="match status" value="1"/>
</dbReference>
<evidence type="ECO:0000259" key="7">
    <source>
        <dbReference type="PROSITE" id="PS51123"/>
    </source>
</evidence>
<dbReference type="GO" id="GO:0005509">
    <property type="term" value="F:calcium ion binding"/>
    <property type="evidence" value="ECO:0007669"/>
    <property type="project" value="InterPro"/>
</dbReference>
<dbReference type="PROSITE" id="PS51123">
    <property type="entry name" value="OMPA_2"/>
    <property type="match status" value="1"/>
</dbReference>